<comment type="caution">
    <text evidence="10">The sequence shown here is derived from an EMBL/GenBank/DDBJ whole genome shotgun (WGS) entry which is preliminary data.</text>
</comment>
<dbReference type="Gene3D" id="1.20.1530.20">
    <property type="match status" value="1"/>
</dbReference>
<dbReference type="Pfam" id="PF00999">
    <property type="entry name" value="Na_H_Exchanger"/>
    <property type="match status" value="1"/>
</dbReference>
<feature type="transmembrane region" description="Helical" evidence="8">
    <location>
        <begin position="117"/>
        <end position="139"/>
    </location>
</feature>
<feature type="transmembrane region" description="Helical" evidence="8">
    <location>
        <begin position="285"/>
        <end position="302"/>
    </location>
</feature>
<feature type="region of interest" description="Disordered" evidence="7">
    <location>
        <begin position="1"/>
        <end position="28"/>
    </location>
</feature>
<feature type="region of interest" description="Disordered" evidence="7">
    <location>
        <begin position="462"/>
        <end position="481"/>
    </location>
</feature>
<feature type="transmembrane region" description="Helical" evidence="8">
    <location>
        <begin position="429"/>
        <end position="450"/>
    </location>
</feature>
<sequence>MHPWPGAAKPRSSLPPRSRGGRSHGDTDLMITGESVHHAAHLASATTDKNLQLALKVLPAIVVILAGSALCGRLAIWLRQPRVLGEMVAGVLLGPTLFGALFPDAQRAVFAPEVKPILYVLSTIGLTLFMFLVGAGLDHGSGKGTKDMKNAGVLALSGILPSLLLGAAAAFVLYGKLSRPGVSTFEFALFLGGALSITAFPMLARILYERNLQNTPIGRMTLLGASVDDAAAWCFLAVLSAMHTGSGAPQALRTIGLTAVFAAVMLLVVKPLLRPLGERVERTGKFGFDHMYLVVGIVLLAGLFTDYIGIYSVFGGFIAGLAMPRNPAFREALHGRMMDIVCVLLLPIFFAFSGLNTELGGITNWTAFAIILAAGFIGKYAGCAAAMRTVGFTWRESLAVGGLMNARGLMILIFINIGLAQGMITPQVFAMLVLVAVITTAGAIPLYRWALPERLEARMLPTPGESGPDGAAVPQRDRAPA</sequence>
<keyword evidence="2" id="KW-0813">Transport</keyword>
<feature type="transmembrane region" description="Helical" evidence="8">
    <location>
        <begin position="337"/>
        <end position="355"/>
    </location>
</feature>
<dbReference type="GO" id="GO:0015297">
    <property type="term" value="F:antiporter activity"/>
    <property type="evidence" value="ECO:0007669"/>
    <property type="project" value="InterPro"/>
</dbReference>
<dbReference type="InterPro" id="IPR038770">
    <property type="entry name" value="Na+/solute_symporter_sf"/>
</dbReference>
<feature type="domain" description="Cation/H+ exchanger transmembrane" evidence="9">
    <location>
        <begin position="69"/>
        <end position="441"/>
    </location>
</feature>
<feature type="transmembrane region" description="Helical" evidence="8">
    <location>
        <begin position="398"/>
        <end position="417"/>
    </location>
</feature>
<evidence type="ECO:0000256" key="7">
    <source>
        <dbReference type="SAM" id="MobiDB-lite"/>
    </source>
</evidence>
<feature type="transmembrane region" description="Helical" evidence="8">
    <location>
        <begin position="308"/>
        <end position="325"/>
    </location>
</feature>
<evidence type="ECO:0000256" key="8">
    <source>
        <dbReference type="SAM" id="Phobius"/>
    </source>
</evidence>
<keyword evidence="6 8" id="KW-0472">Membrane</keyword>
<proteinExistence type="predicted"/>
<evidence type="ECO:0000313" key="11">
    <source>
        <dbReference type="Proteomes" id="UP000276379"/>
    </source>
</evidence>
<organism evidence="10 11">
    <name type="scientific">Streptomyces griseofuscus</name>
    <dbReference type="NCBI Taxonomy" id="146922"/>
    <lineage>
        <taxon>Bacteria</taxon>
        <taxon>Bacillati</taxon>
        <taxon>Actinomycetota</taxon>
        <taxon>Actinomycetes</taxon>
        <taxon>Kitasatosporales</taxon>
        <taxon>Streptomycetaceae</taxon>
        <taxon>Streptomyces</taxon>
    </lineage>
</organism>
<accession>A0A426SD60</accession>
<dbReference type="GO" id="GO:1902600">
    <property type="term" value="P:proton transmembrane transport"/>
    <property type="evidence" value="ECO:0007669"/>
    <property type="project" value="InterPro"/>
</dbReference>
<dbReference type="EMBL" id="PDES01000002">
    <property type="protein sequence ID" value="RRQ88697.1"/>
    <property type="molecule type" value="Genomic_DNA"/>
</dbReference>
<evidence type="ECO:0000259" key="9">
    <source>
        <dbReference type="Pfam" id="PF00999"/>
    </source>
</evidence>
<feature type="transmembrane region" description="Helical" evidence="8">
    <location>
        <begin position="151"/>
        <end position="175"/>
    </location>
</feature>
<gene>
    <name evidence="10" type="ORF">CQW44_06015</name>
</gene>
<evidence type="ECO:0000256" key="4">
    <source>
        <dbReference type="ARBA" id="ARBA00022989"/>
    </source>
</evidence>
<evidence type="ECO:0000256" key="1">
    <source>
        <dbReference type="ARBA" id="ARBA00004141"/>
    </source>
</evidence>
<name>A0A426SD60_9ACTN</name>
<dbReference type="Proteomes" id="UP000276379">
    <property type="component" value="Unassembled WGS sequence"/>
</dbReference>
<dbReference type="PANTHER" id="PTHR32468:SF0">
    <property type="entry name" value="K(+)_H(+) ANTIPORTER 1"/>
    <property type="match status" value="1"/>
</dbReference>
<evidence type="ECO:0000256" key="5">
    <source>
        <dbReference type="ARBA" id="ARBA00023065"/>
    </source>
</evidence>
<reference evidence="10 11" key="1">
    <citation type="submission" date="2017-10" db="EMBL/GenBank/DDBJ databases">
        <title>Draft genome of actinobacteria isolated from guarana (Paullinia cupana (Mart.) Ducke.</title>
        <authorList>
            <person name="Siqueira K.A."/>
            <person name="Liotti R.G."/>
            <person name="Mendes T.A."/>
            <person name="Soares M.A."/>
        </authorList>
    </citation>
    <scope>NUCLEOTIDE SEQUENCE [LARGE SCALE GENOMIC DNA]</scope>
    <source>
        <strain evidence="10 11">199</strain>
    </source>
</reference>
<evidence type="ECO:0000256" key="2">
    <source>
        <dbReference type="ARBA" id="ARBA00022448"/>
    </source>
</evidence>
<dbReference type="InterPro" id="IPR050794">
    <property type="entry name" value="CPA2_transporter"/>
</dbReference>
<feature type="transmembrane region" description="Helical" evidence="8">
    <location>
        <begin position="83"/>
        <end position="102"/>
    </location>
</feature>
<dbReference type="AlphaFoldDB" id="A0A426SD60"/>
<keyword evidence="11" id="KW-1185">Reference proteome</keyword>
<feature type="transmembrane region" description="Helical" evidence="8">
    <location>
        <begin position="220"/>
        <end position="242"/>
    </location>
</feature>
<dbReference type="PANTHER" id="PTHR32468">
    <property type="entry name" value="CATION/H + ANTIPORTER"/>
    <property type="match status" value="1"/>
</dbReference>
<feature type="transmembrane region" description="Helical" evidence="8">
    <location>
        <begin position="187"/>
        <end position="208"/>
    </location>
</feature>
<feature type="transmembrane region" description="Helical" evidence="8">
    <location>
        <begin position="57"/>
        <end position="76"/>
    </location>
</feature>
<evidence type="ECO:0000256" key="6">
    <source>
        <dbReference type="ARBA" id="ARBA00023136"/>
    </source>
</evidence>
<evidence type="ECO:0000313" key="10">
    <source>
        <dbReference type="EMBL" id="RRQ88697.1"/>
    </source>
</evidence>
<dbReference type="InterPro" id="IPR006153">
    <property type="entry name" value="Cation/H_exchanger_TM"/>
</dbReference>
<keyword evidence="5" id="KW-0406">Ion transport</keyword>
<dbReference type="GO" id="GO:0016020">
    <property type="term" value="C:membrane"/>
    <property type="evidence" value="ECO:0007669"/>
    <property type="project" value="UniProtKB-SubCell"/>
</dbReference>
<evidence type="ECO:0000256" key="3">
    <source>
        <dbReference type="ARBA" id="ARBA00022692"/>
    </source>
</evidence>
<keyword evidence="3 8" id="KW-0812">Transmembrane</keyword>
<feature type="transmembrane region" description="Helical" evidence="8">
    <location>
        <begin position="254"/>
        <end position="273"/>
    </location>
</feature>
<comment type="subcellular location">
    <subcellularLocation>
        <location evidence="1">Membrane</location>
        <topology evidence="1">Multi-pass membrane protein</topology>
    </subcellularLocation>
</comment>
<keyword evidence="4 8" id="KW-1133">Transmembrane helix</keyword>
<feature type="transmembrane region" description="Helical" evidence="8">
    <location>
        <begin position="367"/>
        <end position="386"/>
    </location>
</feature>
<protein>
    <submittedName>
        <fullName evidence="10">Transporter</fullName>
    </submittedName>
</protein>